<comment type="caution">
    <text evidence="1">The sequence shown here is derived from an EMBL/GenBank/DDBJ whole genome shotgun (WGS) entry which is preliminary data.</text>
</comment>
<evidence type="ECO:0000313" key="1">
    <source>
        <dbReference type="EMBL" id="KAJ0104602.1"/>
    </source>
</evidence>
<organism evidence="1 2">
    <name type="scientific">Pistacia atlantica</name>
    <dbReference type="NCBI Taxonomy" id="434234"/>
    <lineage>
        <taxon>Eukaryota</taxon>
        <taxon>Viridiplantae</taxon>
        <taxon>Streptophyta</taxon>
        <taxon>Embryophyta</taxon>
        <taxon>Tracheophyta</taxon>
        <taxon>Spermatophyta</taxon>
        <taxon>Magnoliopsida</taxon>
        <taxon>eudicotyledons</taxon>
        <taxon>Gunneridae</taxon>
        <taxon>Pentapetalae</taxon>
        <taxon>rosids</taxon>
        <taxon>malvids</taxon>
        <taxon>Sapindales</taxon>
        <taxon>Anacardiaceae</taxon>
        <taxon>Pistacia</taxon>
    </lineage>
</organism>
<name>A0ACC1BXM5_9ROSI</name>
<reference evidence="2" key="1">
    <citation type="journal article" date="2023" name="G3 (Bethesda)">
        <title>Genome assembly and association tests identify interacting loci associated with vigor, precocity, and sex in interspecific pistachio rootstocks.</title>
        <authorList>
            <person name="Palmer W."/>
            <person name="Jacygrad E."/>
            <person name="Sagayaradj S."/>
            <person name="Cavanaugh K."/>
            <person name="Han R."/>
            <person name="Bertier L."/>
            <person name="Beede B."/>
            <person name="Kafkas S."/>
            <person name="Golino D."/>
            <person name="Preece J."/>
            <person name="Michelmore R."/>
        </authorList>
    </citation>
    <scope>NUCLEOTIDE SEQUENCE [LARGE SCALE GENOMIC DNA]</scope>
</reference>
<proteinExistence type="predicted"/>
<dbReference type="Proteomes" id="UP001164250">
    <property type="component" value="Chromosome 2"/>
</dbReference>
<accession>A0ACC1BXM5</accession>
<dbReference type="EMBL" id="CM047898">
    <property type="protein sequence ID" value="KAJ0104602.1"/>
    <property type="molecule type" value="Genomic_DNA"/>
</dbReference>
<sequence>MALSVGTLIQCFEWEEAEEMKADVIGKQI</sequence>
<keyword evidence="2" id="KW-1185">Reference proteome</keyword>
<evidence type="ECO:0000313" key="2">
    <source>
        <dbReference type="Proteomes" id="UP001164250"/>
    </source>
</evidence>
<protein>
    <submittedName>
        <fullName evidence="1">Uncharacterized protein</fullName>
    </submittedName>
</protein>
<gene>
    <name evidence="1" type="ORF">Patl1_19398</name>
</gene>